<proteinExistence type="predicted"/>
<dbReference type="AlphaFoldDB" id="A0A0F9RDR3"/>
<reference evidence="1" key="1">
    <citation type="journal article" date="2015" name="Nature">
        <title>Complex archaea that bridge the gap between prokaryotes and eukaryotes.</title>
        <authorList>
            <person name="Spang A."/>
            <person name="Saw J.H."/>
            <person name="Jorgensen S.L."/>
            <person name="Zaremba-Niedzwiedzka K."/>
            <person name="Martijn J."/>
            <person name="Lind A.E."/>
            <person name="van Eijk R."/>
            <person name="Schleper C."/>
            <person name="Guy L."/>
            <person name="Ettema T.J."/>
        </authorList>
    </citation>
    <scope>NUCLEOTIDE SEQUENCE</scope>
</reference>
<comment type="caution">
    <text evidence="1">The sequence shown here is derived from an EMBL/GenBank/DDBJ whole genome shotgun (WGS) entry which is preliminary data.</text>
</comment>
<dbReference type="EMBL" id="LAZR01001261">
    <property type="protein sequence ID" value="KKN47687.1"/>
    <property type="molecule type" value="Genomic_DNA"/>
</dbReference>
<name>A0A0F9RDR3_9ZZZZ</name>
<accession>A0A0F9RDR3</accession>
<gene>
    <name evidence="1" type="ORF">LCGC14_0660100</name>
</gene>
<organism evidence="1">
    <name type="scientific">marine sediment metagenome</name>
    <dbReference type="NCBI Taxonomy" id="412755"/>
    <lineage>
        <taxon>unclassified sequences</taxon>
        <taxon>metagenomes</taxon>
        <taxon>ecological metagenomes</taxon>
    </lineage>
</organism>
<evidence type="ECO:0000313" key="1">
    <source>
        <dbReference type="EMBL" id="KKN47687.1"/>
    </source>
</evidence>
<protein>
    <submittedName>
        <fullName evidence="1">Uncharacterized protein</fullName>
    </submittedName>
</protein>
<sequence>MNKLAKRISQWAERTHVYVEFVPVAHCVHLEGVFYVDDLSDIASILRKIGKKAQDERQTEQLALLDTKEEEK</sequence>